<feature type="compositionally biased region" description="Basic and acidic residues" evidence="1">
    <location>
        <begin position="675"/>
        <end position="694"/>
    </location>
</feature>
<feature type="region of interest" description="Disordered" evidence="1">
    <location>
        <begin position="40"/>
        <end position="103"/>
    </location>
</feature>
<feature type="region of interest" description="Disordered" evidence="1">
    <location>
        <begin position="1899"/>
        <end position="1928"/>
    </location>
</feature>
<feature type="compositionally biased region" description="Low complexity" evidence="1">
    <location>
        <begin position="549"/>
        <end position="559"/>
    </location>
</feature>
<feature type="compositionally biased region" description="Low complexity" evidence="1">
    <location>
        <begin position="2066"/>
        <end position="2082"/>
    </location>
</feature>
<accession>A0AAV0VK50</accession>
<feature type="compositionally biased region" description="Low complexity" evidence="1">
    <location>
        <begin position="729"/>
        <end position="762"/>
    </location>
</feature>
<evidence type="ECO:0000313" key="3">
    <source>
        <dbReference type="Proteomes" id="UP001160148"/>
    </source>
</evidence>
<feature type="region of interest" description="Disordered" evidence="1">
    <location>
        <begin position="1969"/>
        <end position="2036"/>
    </location>
</feature>
<feature type="compositionally biased region" description="Polar residues" evidence="1">
    <location>
        <begin position="1996"/>
        <end position="2008"/>
    </location>
</feature>
<feature type="region of interest" description="Disordered" evidence="1">
    <location>
        <begin position="2114"/>
        <end position="2151"/>
    </location>
</feature>
<feature type="compositionally biased region" description="Polar residues" evidence="1">
    <location>
        <begin position="1553"/>
        <end position="1566"/>
    </location>
</feature>
<feature type="compositionally biased region" description="Polar residues" evidence="1">
    <location>
        <begin position="648"/>
        <end position="672"/>
    </location>
</feature>
<feature type="compositionally biased region" description="Polar residues" evidence="1">
    <location>
        <begin position="1170"/>
        <end position="1179"/>
    </location>
</feature>
<feature type="region of interest" description="Disordered" evidence="1">
    <location>
        <begin position="1513"/>
        <end position="1582"/>
    </location>
</feature>
<feature type="compositionally biased region" description="Basic and acidic residues" evidence="1">
    <location>
        <begin position="1451"/>
        <end position="1470"/>
    </location>
</feature>
<feature type="compositionally biased region" description="Basic and acidic residues" evidence="1">
    <location>
        <begin position="1114"/>
        <end position="1137"/>
    </location>
</feature>
<sequence>MFKSTKKTKDPTKNRAVSDTAKVSEKTIIKNESSTVVPKQMFSSRVANEQPLNVSGKGRSSTPQTTKKTLVKGVVSRQAAESSSTASISKSLSSSSIKKTTTGKSIKTITTVDQDGNIHTTVETVDDIPQSTTETTTEESNTADSANEYVEYADQYSFEGAIETSEGLTSPGYSTSNRLTSSQNFENESSSVDQSMSTETNYNTVTSHVSSESKQLLDVKDTIQHENTVRSVNGKLIKSIDVTSRDNSNYSYPPNIRGQVDFTDTTINTNKNSSENKSSSATELDEIKNFNHGRNHQQINNESIELKSSANIFNLLSDTKEKASTSRDHENKISKDNVDNQDISSGLTVKMVGGKLIKQFNTPSTSKQSRNIVNTKEADITYNVDSNKQQYQNNVRTSFESDIIDQNVSTDKSNDYNSEMFITQKYIPIFSRSNQEIDEITSSSNENSKSFYEKTNKIDDPRYQINTEYNTKDLFGKNKNVDNDGLTVRMVGGKLIKSFKEPIKTPKIVSNILTSSNTSNSDISSGDITTSTSFITNEQSSISNSFGETNKSNSKTSSSVYQTADEQDTFKNQKQPDLKNSKLKNEKFVDNVDDESLKVRVVGGKLIKTFNEPTISKKNIVDVSKLSNISSDISSSDITTSTSFSTNEQTSVSSSFAENDHSNFNTSRSMYQSVDRPDETKHIQRPDTKKEKSKPNKSVENVDEEGLTVRVVGGKLIKTFNDPTTYKQNNTDISKSSNISTSDISSSNTTTSTSFSTNELTSVTNSHVERDQSNINDSKSLYQTSDRPYETKNQKHLNSKEDKSKQKNAGKNVDQEGSTVRMVGGKLIKKFNEPTPSKKNSFDVSKSSNISSSDISSGDITTSTSFITNEQSSLSNSFGETDQSSINTSKTSKSKNEKTDDFKNKKQPESKKEMSQPITKVDIVEEEGLSVRMVGGKLIKTFKEPTPSKKNNINVSKSSNISTSDISSSDISTSTSFSTNEQSSLSGTFEERDQSNIKATKYLYQSSDRSHETKNAKSADPKKDKSIPNKSIENFDEEGLSVRMVGGKLIKTFKEPTPTKKNTTDMSKSTNILTSDISSSDISTSTSFMTNEQSSFSSSFGETDQSSTNASKTSKSENKKTDDSKNKKQPEIKKDLSKPITTVDIVDEEGLSVRMVGGKLIKTFKEPTPTKKNTTDMSKSTNILTSDISSSDISTTTSFITNEQSSFSSSFRETDQSSTNALKTSKSENKKTDDSKNKKKPEVKKDLSKPITTVDIVDEEGLSVRMVGGKLIKTFKEPTPTKKNTTDMPKSTNILTSDISSSDISTTTSFITNEQSSFSSSFGETDQSSTNALKTSKSENKKTDDSKNKKQPDVKKDLSKPITTVDIVGEEGLSVRMVGGKLIKTFKEPTPTKKNTTDMSKSSDISTYDVSSSGIKSSTSYSTNERTSVSSSTVETDQSNLKTFNSVHKTGRPDEINNKKHPDAKTEKSKPNKPVVNVDEEGLSVHMVGGKLIKTFIEPTLPKNNIIEISKSSNSNNVTSDISSNEVTTSSSFITNEQSSFSSSLEKSDQSDIKTLTKSKSVNKNTDQLDEPKYKKQPILNKDKSKPISTVNIVDEEGLSVRMVGGKLIKNFKEPTPTKKTITDVSKSSDISTYDISSSGITTSTSFSTNEQTSVSSSIGETDQSNLKTFNSVYRIDRPDEINNKKQPDVKEEKSKPNKPIETVDEEGLSVRMVGGKLIKTFKEPTPTKKNTTDMSKSTNILTSDILSSDISTTTSFITNEQTSVSSSIGETDQSNLKTFNSVYRIDRPDEINNKKQPDVKEEKSKPNKPIETVDEEGLSVRMVGGKLIKTFKEPTPTKKNTTDMSKSTNILTSDISSSDISTTTSFITNEQTSVSSSTGETDQSKLKTFNSVYRIDRPDEINNKKLPDAKKEKSKPNKPVEKVDEEGLSVRMVGGKLIKTFKEPTPSKKNTTDVLKSSNILTSDISSSDITTSTSFTTNEQTSVSSSYVESDQSNLKISKTSNPTNQKTDRPDVTKIKKRPEAKIDKPKPKTTVDNVDEEGLSVRMVGGKLIKTFKEPSRNVVKNTSKSNTSNTNLNSQRTNVNLDSSSQVLNTTYIIDESSSNNEVIKTVKTSNDSSTTIVDGKTVKSYKGPERSPRKPKSDVPNKTNADVMPFDNNYITSLNDTKHVHDVFYDVSEESYIESRKFSEQSIVQDFQVTSNTSEYYPERPARNRDVRDNIVVQDITDFVSVSNHAEVIENIKTSEVVFEKSVVKGMTENYENRVSSSKKVQENKVDKKPRHQKEITATPKEQCICEICTCG</sequence>
<feature type="region of interest" description="Disordered" evidence="1">
    <location>
        <begin position="1"/>
        <end position="24"/>
    </location>
</feature>
<feature type="compositionally biased region" description="Polar residues" evidence="1">
    <location>
        <begin position="166"/>
        <end position="213"/>
    </location>
</feature>
<feature type="compositionally biased region" description="Low complexity" evidence="1">
    <location>
        <begin position="948"/>
        <end position="980"/>
    </location>
</feature>
<feature type="region of interest" description="Disordered" evidence="1">
    <location>
        <begin position="632"/>
        <end position="705"/>
    </location>
</feature>
<feature type="compositionally biased region" description="Basic and acidic residues" evidence="1">
    <location>
        <begin position="1336"/>
        <end position="1359"/>
    </location>
</feature>
<evidence type="ECO:0000313" key="2">
    <source>
        <dbReference type="EMBL" id="CAI6344594.1"/>
    </source>
</evidence>
<feature type="compositionally biased region" description="Basic and acidic residues" evidence="1">
    <location>
        <begin position="1008"/>
        <end position="1027"/>
    </location>
</feature>
<feature type="compositionally biased region" description="Polar residues" evidence="1">
    <location>
        <begin position="40"/>
        <end position="68"/>
    </location>
</feature>
<feature type="compositionally biased region" description="Polar residues" evidence="1">
    <location>
        <begin position="1518"/>
        <end position="1538"/>
    </location>
</feature>
<name>A0AAV0VK50_9HEMI</name>
<feature type="compositionally biased region" description="Low complexity" evidence="1">
    <location>
        <begin position="1400"/>
        <end position="1439"/>
    </location>
</feature>
<feature type="compositionally biased region" description="Basic and acidic residues" evidence="1">
    <location>
        <begin position="1678"/>
        <end position="1696"/>
    </location>
</feature>
<comment type="caution">
    <text evidence="2">The sequence shown here is derived from an EMBL/GenBank/DDBJ whole genome shotgun (WGS) entry which is preliminary data.</text>
</comment>
<feature type="region of interest" description="Disordered" evidence="1">
    <location>
        <begin position="720"/>
        <end position="860"/>
    </location>
</feature>
<protein>
    <submittedName>
        <fullName evidence="2">Uncharacterized protein</fullName>
    </submittedName>
</protein>
<feature type="compositionally biased region" description="Low complexity" evidence="1">
    <location>
        <begin position="1291"/>
        <end position="1303"/>
    </location>
</feature>
<organism evidence="2 3">
    <name type="scientific">Macrosiphum euphorbiae</name>
    <name type="common">potato aphid</name>
    <dbReference type="NCBI Taxonomy" id="13131"/>
    <lineage>
        <taxon>Eukaryota</taxon>
        <taxon>Metazoa</taxon>
        <taxon>Ecdysozoa</taxon>
        <taxon>Arthropoda</taxon>
        <taxon>Hexapoda</taxon>
        <taxon>Insecta</taxon>
        <taxon>Pterygota</taxon>
        <taxon>Neoptera</taxon>
        <taxon>Paraneoptera</taxon>
        <taxon>Hemiptera</taxon>
        <taxon>Sternorrhyncha</taxon>
        <taxon>Aphidomorpha</taxon>
        <taxon>Aphidoidea</taxon>
        <taxon>Aphididae</taxon>
        <taxon>Macrosiphini</taxon>
        <taxon>Macrosiphum</taxon>
    </lineage>
</organism>
<feature type="compositionally biased region" description="Basic and acidic residues" evidence="1">
    <location>
        <begin position="894"/>
        <end position="914"/>
    </location>
</feature>
<feature type="compositionally biased region" description="Low complexity" evidence="1">
    <location>
        <begin position="632"/>
        <end position="647"/>
    </location>
</feature>
<feature type="region of interest" description="Disordered" evidence="1">
    <location>
        <begin position="126"/>
        <end position="145"/>
    </location>
</feature>
<feature type="compositionally biased region" description="Polar residues" evidence="1">
    <location>
        <begin position="773"/>
        <end position="786"/>
    </location>
</feature>
<feature type="region of interest" description="Disordered" evidence="1">
    <location>
        <begin position="165"/>
        <end position="213"/>
    </location>
</feature>
<feature type="compositionally biased region" description="Low complexity" evidence="1">
    <location>
        <begin position="1074"/>
        <end position="1087"/>
    </location>
</feature>
<feature type="compositionally biased region" description="Low complexity" evidence="1">
    <location>
        <begin position="82"/>
        <end position="103"/>
    </location>
</feature>
<feature type="compositionally biased region" description="Basic and acidic residues" evidence="1">
    <location>
        <begin position="2009"/>
        <end position="2030"/>
    </location>
</feature>
<gene>
    <name evidence="2" type="ORF">MEUPH1_LOCUS1712</name>
</gene>
<feature type="compositionally biased region" description="Low complexity" evidence="1">
    <location>
        <begin position="1180"/>
        <end position="1202"/>
    </location>
</feature>
<feature type="compositionally biased region" description="Polar residues" evidence="1">
    <location>
        <begin position="1281"/>
        <end position="1290"/>
    </location>
</feature>
<feature type="compositionally biased region" description="Basic and acidic residues" evidence="1">
    <location>
        <begin position="2132"/>
        <end position="2145"/>
    </location>
</feature>
<feature type="compositionally biased region" description="Polar residues" evidence="1">
    <location>
        <begin position="1088"/>
        <end position="1113"/>
    </location>
</feature>
<feature type="compositionally biased region" description="Basic and acidic residues" evidence="1">
    <location>
        <begin position="787"/>
        <end position="805"/>
    </location>
</feature>
<feature type="region of interest" description="Disordered" evidence="1">
    <location>
        <begin position="1315"/>
        <end position="1479"/>
    </location>
</feature>
<feature type="compositionally biased region" description="Polar residues" evidence="1">
    <location>
        <begin position="1059"/>
        <end position="1073"/>
    </location>
</feature>
<keyword evidence="3" id="KW-1185">Reference proteome</keyword>
<feature type="region of interest" description="Disordered" evidence="1">
    <location>
        <begin position="1273"/>
        <end position="1303"/>
    </location>
</feature>
<feature type="compositionally biased region" description="Basic and acidic residues" evidence="1">
    <location>
        <begin position="568"/>
        <end position="581"/>
    </location>
</feature>
<dbReference type="Proteomes" id="UP001160148">
    <property type="component" value="Unassembled WGS sequence"/>
</dbReference>
<feature type="region of interest" description="Disordered" evidence="1">
    <location>
        <begin position="872"/>
        <end position="1148"/>
    </location>
</feature>
<feature type="compositionally biased region" description="Polar residues" evidence="1">
    <location>
        <begin position="1315"/>
        <end position="1335"/>
    </location>
</feature>
<feature type="compositionally biased region" description="Basic and acidic residues" evidence="1">
    <location>
        <begin position="1225"/>
        <end position="1236"/>
    </location>
</feature>
<feature type="region of interest" description="Disordered" evidence="1">
    <location>
        <begin position="1678"/>
        <end position="1700"/>
    </location>
</feature>
<dbReference type="EMBL" id="CARXXK010000001">
    <property type="protein sequence ID" value="CAI6344594.1"/>
    <property type="molecule type" value="Genomic_DNA"/>
</dbReference>
<feature type="compositionally biased region" description="Polar residues" evidence="1">
    <location>
        <begin position="1203"/>
        <end position="1222"/>
    </location>
</feature>
<feature type="region of interest" description="Disordered" evidence="1">
    <location>
        <begin position="1161"/>
        <end position="1260"/>
    </location>
</feature>
<feature type="compositionally biased region" description="Low complexity" evidence="1">
    <location>
        <begin position="1969"/>
        <end position="1995"/>
    </location>
</feature>
<proteinExistence type="predicted"/>
<feature type="region of interest" description="Disordered" evidence="1">
    <location>
        <begin position="1788"/>
        <end position="1811"/>
    </location>
</feature>
<feature type="region of interest" description="Disordered" evidence="1">
    <location>
        <begin position="2059"/>
        <end position="2082"/>
    </location>
</feature>
<feature type="compositionally biased region" description="Polar residues" evidence="1">
    <location>
        <begin position="872"/>
        <end position="883"/>
    </location>
</feature>
<feature type="compositionally biased region" description="Basic and acidic residues" evidence="1">
    <location>
        <begin position="1899"/>
        <end position="1923"/>
    </location>
</feature>
<feature type="region of interest" description="Disordered" evidence="1">
    <location>
        <begin position="541"/>
        <end position="581"/>
    </location>
</feature>
<reference evidence="2 3" key="1">
    <citation type="submission" date="2023-01" db="EMBL/GenBank/DDBJ databases">
        <authorList>
            <person name="Whitehead M."/>
        </authorList>
    </citation>
    <scope>NUCLEOTIDE SEQUENCE [LARGE SCALE GENOMIC DNA]</scope>
</reference>
<feature type="compositionally biased region" description="Low complexity" evidence="1">
    <location>
        <begin position="842"/>
        <end position="860"/>
    </location>
</feature>
<feature type="compositionally biased region" description="Basic and acidic residues" evidence="1">
    <location>
        <begin position="1788"/>
        <end position="1806"/>
    </location>
</feature>
<evidence type="ECO:0000256" key="1">
    <source>
        <dbReference type="SAM" id="MobiDB-lite"/>
    </source>
</evidence>
<feature type="region of interest" description="Disordered" evidence="1">
    <location>
        <begin position="2265"/>
        <end position="2284"/>
    </location>
</feature>